<dbReference type="AlphaFoldDB" id="A0A212C7D1"/>
<dbReference type="EMBL" id="MKHE01000026">
    <property type="protein sequence ID" value="OWK01878.1"/>
    <property type="molecule type" value="Genomic_DNA"/>
</dbReference>
<sequence length="290" mass="32543">MDIVVYGMWFCVAVYLNLRAYKTKSNTDNTSRNIQIKQGKTLLHSLKTELGFEQKHGRYSGHCYGNSLISAPRKGEQGEKLLSNLPLLSPEVKKKRKEKEHITIGLALDLLQWTKQRKPSDDKTGEIYLEFAHTCVPARAAPSMRWQTSAAQPQGTGVVHTELKPPLRCLPDGSCLQTATESIESGLQAEKTSACSGPCPGEMLDVETIPVDGEENSQRCKSEMSGLRTLKFTCHNWMARVRVFLVVLSSHRDIRPVLLGRQLPSVLTTPLQLRLISSQRSYQYQRVSTF</sequence>
<reference evidence="1 2" key="1">
    <citation type="journal article" date="2018" name="Mol. Genet. Genomics">
        <title>The red deer Cervus elaphus genome CerEla1.0: sequencing, annotating, genes, and chromosomes.</title>
        <authorList>
            <person name="Bana N.A."/>
            <person name="Nyiri A."/>
            <person name="Nagy J."/>
            <person name="Frank K."/>
            <person name="Nagy T."/>
            <person name="Steger V."/>
            <person name="Schiller M."/>
            <person name="Lakatos P."/>
            <person name="Sugar L."/>
            <person name="Horn P."/>
            <person name="Barta E."/>
            <person name="Orosz L."/>
        </authorList>
    </citation>
    <scope>NUCLEOTIDE SEQUENCE [LARGE SCALE GENOMIC DNA]</scope>
    <source>
        <strain evidence="1">Hungarian</strain>
    </source>
</reference>
<comment type="caution">
    <text evidence="1">The sequence shown here is derived from an EMBL/GenBank/DDBJ whole genome shotgun (WGS) entry which is preliminary data.</text>
</comment>
<evidence type="ECO:0000313" key="2">
    <source>
        <dbReference type="Proteomes" id="UP000242450"/>
    </source>
</evidence>
<name>A0A212C7D1_CEREH</name>
<keyword evidence="2" id="KW-1185">Reference proteome</keyword>
<evidence type="ECO:0000313" key="1">
    <source>
        <dbReference type="EMBL" id="OWK01878.1"/>
    </source>
</evidence>
<accession>A0A212C7D1</accession>
<protein>
    <submittedName>
        <fullName evidence="1">Uncharacterized protein</fullName>
    </submittedName>
</protein>
<gene>
    <name evidence="1" type="ORF">Celaphus_00019169</name>
</gene>
<dbReference type="Proteomes" id="UP000242450">
    <property type="component" value="Chromosome 26"/>
</dbReference>
<proteinExistence type="predicted"/>
<organism evidence="1 2">
    <name type="scientific">Cervus elaphus hippelaphus</name>
    <name type="common">European red deer</name>
    <dbReference type="NCBI Taxonomy" id="46360"/>
    <lineage>
        <taxon>Eukaryota</taxon>
        <taxon>Metazoa</taxon>
        <taxon>Chordata</taxon>
        <taxon>Craniata</taxon>
        <taxon>Vertebrata</taxon>
        <taxon>Euteleostomi</taxon>
        <taxon>Mammalia</taxon>
        <taxon>Eutheria</taxon>
        <taxon>Laurasiatheria</taxon>
        <taxon>Artiodactyla</taxon>
        <taxon>Ruminantia</taxon>
        <taxon>Pecora</taxon>
        <taxon>Cervidae</taxon>
        <taxon>Cervinae</taxon>
        <taxon>Cervus</taxon>
    </lineage>
</organism>